<dbReference type="STRING" id="329046.A0A1Y2CJP6"/>
<feature type="compositionally biased region" description="Acidic residues" evidence="1">
    <location>
        <begin position="204"/>
        <end position="218"/>
    </location>
</feature>
<comment type="caution">
    <text evidence="2">The sequence shown here is derived from an EMBL/GenBank/DDBJ whole genome shotgun (WGS) entry which is preliminary data.</text>
</comment>
<feature type="non-terminal residue" evidence="2">
    <location>
        <position position="1"/>
    </location>
</feature>
<dbReference type="GO" id="GO:0003824">
    <property type="term" value="F:catalytic activity"/>
    <property type="evidence" value="ECO:0007669"/>
    <property type="project" value="InterPro"/>
</dbReference>
<reference evidence="2 3" key="1">
    <citation type="submission" date="2016-07" db="EMBL/GenBank/DDBJ databases">
        <title>Pervasive Adenine N6-methylation of Active Genes in Fungi.</title>
        <authorList>
            <consortium name="DOE Joint Genome Institute"/>
            <person name="Mondo S.J."/>
            <person name="Dannebaum R.O."/>
            <person name="Kuo R.C."/>
            <person name="Labutti K."/>
            <person name="Haridas S."/>
            <person name="Kuo A."/>
            <person name="Salamov A."/>
            <person name="Ahrendt S.R."/>
            <person name="Lipzen A."/>
            <person name="Sullivan W."/>
            <person name="Andreopoulos W.B."/>
            <person name="Clum A."/>
            <person name="Lindquist E."/>
            <person name="Daum C."/>
            <person name="Ramamoorthy G.K."/>
            <person name="Gryganskyi A."/>
            <person name="Culley D."/>
            <person name="Magnuson J.K."/>
            <person name="James T.Y."/>
            <person name="O'Malley M.A."/>
            <person name="Stajich J.E."/>
            <person name="Spatafora J.W."/>
            <person name="Visel A."/>
            <person name="Grigoriev I.V."/>
        </authorList>
    </citation>
    <scope>NUCLEOTIDE SEQUENCE [LARGE SCALE GENOMIC DNA]</scope>
    <source>
        <strain evidence="2 3">JEL800</strain>
    </source>
</reference>
<evidence type="ECO:0000313" key="3">
    <source>
        <dbReference type="Proteomes" id="UP000193642"/>
    </source>
</evidence>
<name>A0A1Y2CJP6_9FUNG</name>
<dbReference type="Gene3D" id="3.40.140.10">
    <property type="entry name" value="Cytidine Deaminase, domain 2"/>
    <property type="match status" value="1"/>
</dbReference>
<keyword evidence="3" id="KW-1185">Reference proteome</keyword>
<gene>
    <name evidence="2" type="ORF">BCR33DRAFT_714998</name>
</gene>
<dbReference type="SUPFAM" id="SSF53927">
    <property type="entry name" value="Cytidine deaminase-like"/>
    <property type="match status" value="1"/>
</dbReference>
<feature type="compositionally biased region" description="Basic and acidic residues" evidence="1">
    <location>
        <begin position="182"/>
        <end position="203"/>
    </location>
</feature>
<organism evidence="2 3">
    <name type="scientific">Rhizoclosmatium globosum</name>
    <dbReference type="NCBI Taxonomy" id="329046"/>
    <lineage>
        <taxon>Eukaryota</taxon>
        <taxon>Fungi</taxon>
        <taxon>Fungi incertae sedis</taxon>
        <taxon>Chytridiomycota</taxon>
        <taxon>Chytridiomycota incertae sedis</taxon>
        <taxon>Chytridiomycetes</taxon>
        <taxon>Chytridiales</taxon>
        <taxon>Chytriomycetaceae</taxon>
        <taxon>Rhizoclosmatium</taxon>
    </lineage>
</organism>
<dbReference type="EMBL" id="MCGO01000014">
    <property type="protein sequence ID" value="ORY47238.1"/>
    <property type="molecule type" value="Genomic_DNA"/>
</dbReference>
<evidence type="ECO:0000256" key="1">
    <source>
        <dbReference type="SAM" id="MobiDB-lite"/>
    </source>
</evidence>
<feature type="region of interest" description="Disordered" evidence="1">
    <location>
        <begin position="182"/>
        <end position="218"/>
    </location>
</feature>
<dbReference type="AlphaFoldDB" id="A0A1Y2CJP6"/>
<proteinExistence type="predicted"/>
<dbReference type="GO" id="GO:0006139">
    <property type="term" value="P:nucleobase-containing compound metabolic process"/>
    <property type="evidence" value="ECO:0007669"/>
    <property type="project" value="UniProtKB-ARBA"/>
</dbReference>
<sequence length="218" mass="24381">METPLPLPPYEFDAALSTDDNYLAWACILARHSNSRKGHMGAIIVNPTTSQILSYANNTPLLFNASLIQKKIQEIHAEALCVSQAASIQLHSLCFMLLAAAGVKRIVHLNKYCPPVVAVSAKALGIEIRSVDFALDVNFNDRSRQFWASQGETAEMTRSRVDRWWDRWMQRIRTAADALGVKYDEDGGGRKKRKRDDGSQEKDGADEDVDEQEKEDAS</sequence>
<dbReference type="InterPro" id="IPR016193">
    <property type="entry name" value="Cytidine_deaminase-like"/>
</dbReference>
<dbReference type="OrthoDB" id="6710946at2759"/>
<dbReference type="Proteomes" id="UP000193642">
    <property type="component" value="Unassembled WGS sequence"/>
</dbReference>
<protein>
    <submittedName>
        <fullName evidence="2">Uncharacterized protein</fullName>
    </submittedName>
</protein>
<evidence type="ECO:0000313" key="2">
    <source>
        <dbReference type="EMBL" id="ORY47238.1"/>
    </source>
</evidence>
<accession>A0A1Y2CJP6</accession>